<keyword evidence="6" id="KW-0406">Ion transport</keyword>
<accession>A0A2P6R9H7</accession>
<evidence type="ECO:0000256" key="7">
    <source>
        <dbReference type="SAM" id="MobiDB-lite"/>
    </source>
</evidence>
<dbReference type="InterPro" id="IPR007274">
    <property type="entry name" value="Cop_transporter"/>
</dbReference>
<evidence type="ECO:0000256" key="1">
    <source>
        <dbReference type="ARBA" id="ARBA00006921"/>
    </source>
</evidence>
<dbReference type="OMA" id="KHSVGHY"/>
<evidence type="ECO:0000256" key="5">
    <source>
        <dbReference type="ARBA" id="ARBA00023136"/>
    </source>
</evidence>
<dbReference type="Proteomes" id="UP000238479">
    <property type="component" value="Chromosome 3"/>
</dbReference>
<evidence type="ECO:0000256" key="4">
    <source>
        <dbReference type="ARBA" id="ARBA00022989"/>
    </source>
</evidence>
<keyword evidence="3 6" id="KW-0187">Copper transport</keyword>
<dbReference type="PANTHER" id="PTHR12483:SF85">
    <property type="entry name" value="COPPER TRANSPORT PROTEIN"/>
    <property type="match status" value="1"/>
</dbReference>
<evidence type="ECO:0000313" key="9">
    <source>
        <dbReference type="Proteomes" id="UP000238479"/>
    </source>
</evidence>
<reference evidence="8 9" key="1">
    <citation type="journal article" date="2018" name="Nat. Genet.">
        <title>The Rosa genome provides new insights in the design of modern roses.</title>
        <authorList>
            <person name="Bendahmane M."/>
        </authorList>
    </citation>
    <scope>NUCLEOTIDE SEQUENCE [LARGE SCALE GENOMIC DNA]</scope>
    <source>
        <strain evidence="9">cv. Old Blush</strain>
    </source>
</reference>
<comment type="caution">
    <text evidence="8">The sequence shown here is derived from an EMBL/GenBank/DDBJ whole genome shotgun (WGS) entry which is preliminary data.</text>
</comment>
<dbReference type="Gramene" id="PRQ43075">
    <property type="protein sequence ID" value="PRQ43075"/>
    <property type="gene ID" value="RchiOBHm_Chr3g0464481"/>
</dbReference>
<proteinExistence type="inferred from homology"/>
<name>A0A2P6R9H7_ROSCH</name>
<dbReference type="EMBL" id="PDCK01000041">
    <property type="protein sequence ID" value="PRQ43075.1"/>
    <property type="molecule type" value="Genomic_DNA"/>
</dbReference>
<comment type="similarity">
    <text evidence="1 6">Belongs to the copper transporter (Ctr) (TC 1.A.56) family. SLC31A subfamily.</text>
</comment>
<evidence type="ECO:0000256" key="3">
    <source>
        <dbReference type="ARBA" id="ARBA00022796"/>
    </source>
</evidence>
<evidence type="ECO:0000313" key="8">
    <source>
        <dbReference type="EMBL" id="PRQ43075.1"/>
    </source>
</evidence>
<evidence type="ECO:0000256" key="6">
    <source>
        <dbReference type="RuleBase" id="RU367022"/>
    </source>
</evidence>
<evidence type="ECO:0000256" key="2">
    <source>
        <dbReference type="ARBA" id="ARBA00022692"/>
    </source>
</evidence>
<protein>
    <recommendedName>
        <fullName evidence="6">Copper transport protein</fullName>
    </recommendedName>
</protein>
<keyword evidence="2 6" id="KW-0812">Transmembrane</keyword>
<comment type="subcellular location">
    <subcellularLocation>
        <location evidence="6">Membrane</location>
        <topology evidence="6">Multi-pass membrane protein</topology>
    </subcellularLocation>
</comment>
<keyword evidence="9" id="KW-1185">Reference proteome</keyword>
<keyword evidence="5 6" id="KW-0472">Membrane</keyword>
<keyword evidence="4 6" id="KW-1133">Transmembrane helix</keyword>
<organism evidence="8 9">
    <name type="scientific">Rosa chinensis</name>
    <name type="common">China rose</name>
    <dbReference type="NCBI Taxonomy" id="74649"/>
    <lineage>
        <taxon>Eukaryota</taxon>
        <taxon>Viridiplantae</taxon>
        <taxon>Streptophyta</taxon>
        <taxon>Embryophyta</taxon>
        <taxon>Tracheophyta</taxon>
        <taxon>Spermatophyta</taxon>
        <taxon>Magnoliopsida</taxon>
        <taxon>eudicotyledons</taxon>
        <taxon>Gunneridae</taxon>
        <taxon>Pentapetalae</taxon>
        <taxon>rosids</taxon>
        <taxon>fabids</taxon>
        <taxon>Rosales</taxon>
        <taxon>Rosaceae</taxon>
        <taxon>Rosoideae</taxon>
        <taxon>Rosoideae incertae sedis</taxon>
        <taxon>Rosa</taxon>
    </lineage>
</organism>
<feature type="region of interest" description="Disordered" evidence="7">
    <location>
        <begin position="1"/>
        <end position="36"/>
    </location>
</feature>
<dbReference type="GO" id="GO:0005375">
    <property type="term" value="F:copper ion transmembrane transporter activity"/>
    <property type="evidence" value="ECO:0007669"/>
    <property type="project" value="UniProtKB-UniRule"/>
</dbReference>
<feature type="compositionally biased region" description="Pro residues" evidence="7">
    <location>
        <begin position="14"/>
        <end position="28"/>
    </location>
</feature>
<feature type="transmembrane region" description="Helical" evidence="6">
    <location>
        <begin position="66"/>
        <end position="87"/>
    </location>
</feature>
<gene>
    <name evidence="8" type="ORF">RchiOBHm_Chr3g0464481</name>
</gene>
<keyword evidence="6" id="KW-0813">Transport</keyword>
<dbReference type="PANTHER" id="PTHR12483">
    <property type="entry name" value="SOLUTE CARRIER FAMILY 31 COPPER TRANSPORTERS"/>
    <property type="match status" value="1"/>
</dbReference>
<keyword evidence="6" id="KW-0186">Copper</keyword>
<dbReference type="AlphaFoldDB" id="A0A2P6R9H7"/>
<dbReference type="OrthoDB" id="73901at2759"/>
<sequence>MSHEVHDEGGTLMPPMPPMPMSTPPPTKPTGDLSNTSDYSMSMNNSLYWGKNVTILFSGWPGHDHLGMYVLSLSFLFLLAVAVEILSVGPTLKPTATPLVSGVTQTGIYALRTVLAYLVMLSVMSFNVGILIAVVAGHALGFFVVKVRALNQLTSQADSTDPLKV</sequence>
<dbReference type="Pfam" id="PF04145">
    <property type="entry name" value="Ctr"/>
    <property type="match status" value="1"/>
</dbReference>
<dbReference type="GO" id="GO:0005886">
    <property type="term" value="C:plasma membrane"/>
    <property type="evidence" value="ECO:0007669"/>
    <property type="project" value="TreeGrafter"/>
</dbReference>